<dbReference type="Gene3D" id="3.90.380.10">
    <property type="entry name" value="Naphthalene 1,2-dioxygenase Alpha Subunit, Chain A, domain 1"/>
    <property type="match status" value="1"/>
</dbReference>
<dbReference type="InterPro" id="IPR017941">
    <property type="entry name" value="Rieske_2Fe-2S"/>
</dbReference>
<keyword evidence="9" id="KW-1185">Reference proteome</keyword>
<dbReference type="Proteomes" id="UP000479043">
    <property type="component" value="Unassembled WGS sequence"/>
</dbReference>
<evidence type="ECO:0000256" key="1">
    <source>
        <dbReference type="ARBA" id="ARBA00001962"/>
    </source>
</evidence>
<proteinExistence type="predicted"/>
<accession>A0A6L8LT38</accession>
<dbReference type="SUPFAM" id="SSF55961">
    <property type="entry name" value="Bet v1-like"/>
    <property type="match status" value="1"/>
</dbReference>
<evidence type="ECO:0000256" key="3">
    <source>
        <dbReference type="ARBA" id="ARBA00022723"/>
    </source>
</evidence>
<keyword evidence="5" id="KW-0408">Iron</keyword>
<dbReference type="GO" id="GO:0051537">
    <property type="term" value="F:2 iron, 2 sulfur cluster binding"/>
    <property type="evidence" value="ECO:0007669"/>
    <property type="project" value="UniProtKB-KW"/>
</dbReference>
<dbReference type="SUPFAM" id="SSF50022">
    <property type="entry name" value="ISP domain"/>
    <property type="match status" value="1"/>
</dbReference>
<evidence type="ECO:0000313" key="9">
    <source>
        <dbReference type="Proteomes" id="UP000479043"/>
    </source>
</evidence>
<dbReference type="GO" id="GO:0016491">
    <property type="term" value="F:oxidoreductase activity"/>
    <property type="evidence" value="ECO:0007669"/>
    <property type="project" value="UniProtKB-KW"/>
</dbReference>
<dbReference type="PANTHER" id="PTHR43756">
    <property type="entry name" value="CHOLINE MONOOXYGENASE, CHLOROPLASTIC"/>
    <property type="match status" value="1"/>
</dbReference>
<dbReference type="PANTHER" id="PTHR43756:SF5">
    <property type="entry name" value="CHOLINE MONOOXYGENASE, CHLOROPLASTIC"/>
    <property type="match status" value="1"/>
</dbReference>
<evidence type="ECO:0000256" key="6">
    <source>
        <dbReference type="ARBA" id="ARBA00023014"/>
    </source>
</evidence>
<dbReference type="AlphaFoldDB" id="A0A6L8LT38"/>
<dbReference type="Pfam" id="PF00848">
    <property type="entry name" value="Ring_hydroxyl_A"/>
    <property type="match status" value="1"/>
</dbReference>
<reference evidence="8 9" key="1">
    <citation type="submission" date="2020-01" db="EMBL/GenBank/DDBJ databases">
        <authorList>
            <person name="Chen S."/>
        </authorList>
    </citation>
    <scope>NUCLEOTIDE SEQUENCE [LARGE SCALE GENOMIC DNA]</scope>
    <source>
        <strain evidence="8 9">GS-10</strain>
    </source>
</reference>
<dbReference type="CDD" id="cd03469">
    <property type="entry name" value="Rieske_RO_Alpha_N"/>
    <property type="match status" value="1"/>
</dbReference>
<dbReference type="CDD" id="cd08885">
    <property type="entry name" value="RHO_alpha_C_1"/>
    <property type="match status" value="1"/>
</dbReference>
<keyword evidence="3" id="KW-0479">Metal-binding</keyword>
<dbReference type="InterPro" id="IPR036922">
    <property type="entry name" value="Rieske_2Fe-2S_sf"/>
</dbReference>
<sequence length="398" mass="44753">MSQLTIDADYIASLDSSFLDVEDAETLPPECYTSQEFYDFEKEALFTREWLCVGRADWVPEPGNYFTTKTVGEPIIVARNQAGEIHAMSAVCQHRAMLVAEGKGTARNFLCPYHHWAYSLEGDLVGIPEMQRTCKFDKSKFGLPKFKVELWNGFIFINMDPEAAPLAPRLTQVTEAIAGYNLENAKDERPGEAPEFPWNWKVMFENNNDGYHASRLHHGPLHDFIPSGLASFPEADPADAGYLRYNGTLHPDASFNPTQKALLPVFPGLTEEERNRATFANVPPSLSLVMTSDLVIYLILRPTGPESLEMDTGILAAPKAARDPAYIHKLDTIQATAEKIIAQDFHVDENVQIGLRSRYAVRGRYSWQEGAQVQFNRWLIHRFREFVKTTPPVAAAAE</sequence>
<protein>
    <submittedName>
        <fullName evidence="8">Rieske 2Fe-2S domain-containing protein</fullName>
    </submittedName>
</protein>
<dbReference type="GO" id="GO:0005506">
    <property type="term" value="F:iron ion binding"/>
    <property type="evidence" value="ECO:0007669"/>
    <property type="project" value="InterPro"/>
</dbReference>
<name>A0A6L8LT38_9RHOB</name>
<dbReference type="EMBL" id="WWEN01000005">
    <property type="protein sequence ID" value="MYM56349.1"/>
    <property type="molecule type" value="Genomic_DNA"/>
</dbReference>
<dbReference type="PROSITE" id="PS51296">
    <property type="entry name" value="RIESKE"/>
    <property type="match status" value="1"/>
</dbReference>
<evidence type="ECO:0000259" key="7">
    <source>
        <dbReference type="PROSITE" id="PS51296"/>
    </source>
</evidence>
<dbReference type="InterPro" id="IPR001663">
    <property type="entry name" value="Rng_hydr_dOase-A"/>
</dbReference>
<keyword evidence="2" id="KW-0001">2Fe-2S</keyword>
<keyword evidence="4" id="KW-0560">Oxidoreductase</keyword>
<comment type="cofactor">
    <cofactor evidence="1">
        <name>Fe cation</name>
        <dbReference type="ChEBI" id="CHEBI:24875"/>
    </cofactor>
</comment>
<feature type="domain" description="Rieske" evidence="7">
    <location>
        <begin position="50"/>
        <end position="157"/>
    </location>
</feature>
<comment type="caution">
    <text evidence="8">The sequence shown here is derived from an EMBL/GenBank/DDBJ whole genome shotgun (WGS) entry which is preliminary data.</text>
</comment>
<dbReference type="InterPro" id="IPR015879">
    <property type="entry name" value="Ring_hydroxy_dOase_asu_C_dom"/>
</dbReference>
<evidence type="ECO:0000256" key="5">
    <source>
        <dbReference type="ARBA" id="ARBA00023004"/>
    </source>
</evidence>
<dbReference type="RefSeq" id="WP_160974250.1">
    <property type="nucleotide sequence ID" value="NZ_WWEN01000005.1"/>
</dbReference>
<dbReference type="PRINTS" id="PR00090">
    <property type="entry name" value="RNGDIOXGNASE"/>
</dbReference>
<dbReference type="Pfam" id="PF00355">
    <property type="entry name" value="Rieske"/>
    <property type="match status" value="1"/>
</dbReference>
<evidence type="ECO:0000313" key="8">
    <source>
        <dbReference type="EMBL" id="MYM56349.1"/>
    </source>
</evidence>
<gene>
    <name evidence="8" type="ORF">GR167_13605</name>
</gene>
<evidence type="ECO:0000256" key="4">
    <source>
        <dbReference type="ARBA" id="ARBA00023002"/>
    </source>
</evidence>
<evidence type="ECO:0000256" key="2">
    <source>
        <dbReference type="ARBA" id="ARBA00022714"/>
    </source>
</evidence>
<keyword evidence="6" id="KW-0411">Iron-sulfur</keyword>
<organism evidence="8 9">
    <name type="scientific">Thalassovita mangrovi</name>
    <dbReference type="NCBI Taxonomy" id="2692236"/>
    <lineage>
        <taxon>Bacteria</taxon>
        <taxon>Pseudomonadati</taxon>
        <taxon>Pseudomonadota</taxon>
        <taxon>Alphaproteobacteria</taxon>
        <taxon>Rhodobacterales</taxon>
        <taxon>Roseobacteraceae</taxon>
        <taxon>Thalassovita</taxon>
    </lineage>
</organism>
<dbReference type="Gene3D" id="2.102.10.10">
    <property type="entry name" value="Rieske [2Fe-2S] iron-sulphur domain"/>
    <property type="match status" value="1"/>
</dbReference>